<dbReference type="InterPro" id="IPR039557">
    <property type="entry name" value="AHAS_ACT"/>
</dbReference>
<evidence type="ECO:0000256" key="8">
    <source>
        <dbReference type="RuleBase" id="RU368092"/>
    </source>
</evidence>
<dbReference type="EMBL" id="FRCR01000009">
    <property type="protein sequence ID" value="SHM66691.1"/>
    <property type="molecule type" value="Genomic_DNA"/>
</dbReference>
<dbReference type="STRING" id="447595.SAMN05660826_01620"/>
<accession>A0A1M7KNZ4</accession>
<comment type="similarity">
    <text evidence="3 8">Belongs to the acetolactate synthase small subunit family.</text>
</comment>
<evidence type="ECO:0000256" key="5">
    <source>
        <dbReference type="ARBA" id="ARBA00022605"/>
    </source>
</evidence>
<evidence type="ECO:0000259" key="9">
    <source>
        <dbReference type="PROSITE" id="PS51671"/>
    </source>
</evidence>
<dbReference type="GO" id="GO:0009097">
    <property type="term" value="P:isoleucine biosynthetic process"/>
    <property type="evidence" value="ECO:0007669"/>
    <property type="project" value="UniProtKB-UniRule"/>
</dbReference>
<keyword evidence="6 8" id="KW-0100">Branched-chain amino acid biosynthesis</keyword>
<keyword evidence="5 8" id="KW-0028">Amino-acid biosynthesis</keyword>
<dbReference type="NCBIfam" id="NF008864">
    <property type="entry name" value="PRK11895.1"/>
    <property type="match status" value="1"/>
</dbReference>
<dbReference type="Gene3D" id="3.30.70.1150">
    <property type="entry name" value="ACT-like. Chain A, domain 2"/>
    <property type="match status" value="1"/>
</dbReference>
<dbReference type="GO" id="GO:0003984">
    <property type="term" value="F:acetolactate synthase activity"/>
    <property type="evidence" value="ECO:0007669"/>
    <property type="project" value="UniProtKB-UniRule"/>
</dbReference>
<evidence type="ECO:0000313" key="10">
    <source>
        <dbReference type="EMBL" id="SHM66691.1"/>
    </source>
</evidence>
<organism evidence="10 11">
    <name type="scientific">Caldanaerovirga acetigignens</name>
    <dbReference type="NCBI Taxonomy" id="447595"/>
    <lineage>
        <taxon>Bacteria</taxon>
        <taxon>Bacillati</taxon>
        <taxon>Bacillota</taxon>
        <taxon>Clostridia</taxon>
        <taxon>Thermosediminibacterales</taxon>
        <taxon>Thermosediminibacteraceae</taxon>
        <taxon>Caldanaerovirga</taxon>
    </lineage>
</organism>
<dbReference type="Pfam" id="PF10369">
    <property type="entry name" value="ALS_ss_C"/>
    <property type="match status" value="1"/>
</dbReference>
<comment type="function">
    <text evidence="8">Catalyzes the conversion of 2 pyruvate molecules into acetolactate in the first common step of the biosynthetic pathway of the branched-amino acids such as leucine, isoleucine, and valine.</text>
</comment>
<dbReference type="Gene3D" id="3.30.70.260">
    <property type="match status" value="1"/>
</dbReference>
<dbReference type="PROSITE" id="PS51671">
    <property type="entry name" value="ACT"/>
    <property type="match status" value="1"/>
</dbReference>
<sequence>MKATLAVLVENHPGVLSRVAGLFARRGFNIESLAVGPTDNPEISRMTIVVDGDERIIEQIKKQLNKLIDVIKVSFIEPENSVSRELVMIKVNTEPEKRSEIIGIAEIFRANIIDVSRDSMIIELTGDKDKVNAMEEILRPFGIKELVRTGIIAMNRGSKCIESPEQ</sequence>
<dbReference type="FunFam" id="3.30.70.1150:FF:000001">
    <property type="entry name" value="Acetolactate synthase small subunit"/>
    <property type="match status" value="1"/>
</dbReference>
<evidence type="ECO:0000256" key="1">
    <source>
        <dbReference type="ARBA" id="ARBA00004974"/>
    </source>
</evidence>
<keyword evidence="11" id="KW-1185">Reference proteome</keyword>
<dbReference type="UniPathway" id="UPA00047">
    <property type="reaction ID" value="UER00055"/>
</dbReference>
<dbReference type="Pfam" id="PF22629">
    <property type="entry name" value="ACT_AHAS_ss"/>
    <property type="match status" value="1"/>
</dbReference>
<dbReference type="FunFam" id="3.30.70.260:FF:000001">
    <property type="entry name" value="Acetolactate synthase, small subunit"/>
    <property type="match status" value="1"/>
</dbReference>
<evidence type="ECO:0000256" key="4">
    <source>
        <dbReference type="ARBA" id="ARBA00011744"/>
    </source>
</evidence>
<dbReference type="InterPro" id="IPR027271">
    <property type="entry name" value="Acetolactate_synth/TF_NikR_C"/>
</dbReference>
<dbReference type="Proteomes" id="UP000184375">
    <property type="component" value="Unassembled WGS sequence"/>
</dbReference>
<dbReference type="GO" id="GO:1990610">
    <property type="term" value="F:acetolactate synthase regulator activity"/>
    <property type="evidence" value="ECO:0007669"/>
    <property type="project" value="UniProtKB-UniRule"/>
</dbReference>
<name>A0A1M7KNZ4_9FIRM</name>
<feature type="domain" description="ACT" evidence="9">
    <location>
        <begin position="4"/>
        <end position="78"/>
    </location>
</feature>
<dbReference type="PANTHER" id="PTHR30239:SF0">
    <property type="entry name" value="ACETOLACTATE SYNTHASE SMALL SUBUNIT 1, CHLOROPLASTIC"/>
    <property type="match status" value="1"/>
</dbReference>
<gene>
    <name evidence="10" type="ORF">SAMN05660826_01620</name>
</gene>
<comment type="catalytic activity">
    <reaction evidence="7 8">
        <text>2 pyruvate + H(+) = (2S)-2-acetolactate + CO2</text>
        <dbReference type="Rhea" id="RHEA:25249"/>
        <dbReference type="ChEBI" id="CHEBI:15361"/>
        <dbReference type="ChEBI" id="CHEBI:15378"/>
        <dbReference type="ChEBI" id="CHEBI:16526"/>
        <dbReference type="ChEBI" id="CHEBI:58476"/>
        <dbReference type="EC" id="2.2.1.6"/>
    </reaction>
</comment>
<comment type="subunit">
    <text evidence="4 8">Dimer of large and small chains.</text>
</comment>
<dbReference type="NCBIfam" id="TIGR00119">
    <property type="entry name" value="acolac_sm"/>
    <property type="match status" value="1"/>
</dbReference>
<dbReference type="InterPro" id="IPR002912">
    <property type="entry name" value="ACT_dom"/>
</dbReference>
<evidence type="ECO:0000313" key="11">
    <source>
        <dbReference type="Proteomes" id="UP000184375"/>
    </source>
</evidence>
<dbReference type="GO" id="GO:0005829">
    <property type="term" value="C:cytosol"/>
    <property type="evidence" value="ECO:0007669"/>
    <property type="project" value="TreeGrafter"/>
</dbReference>
<dbReference type="InterPro" id="IPR004789">
    <property type="entry name" value="Acetalactate_synth_ssu"/>
</dbReference>
<evidence type="ECO:0000256" key="2">
    <source>
        <dbReference type="ARBA" id="ARBA00005025"/>
    </source>
</evidence>
<dbReference type="UniPathway" id="UPA00049">
    <property type="reaction ID" value="UER00059"/>
</dbReference>
<protein>
    <recommendedName>
        <fullName evidence="8">Acetolactate synthase small subunit</fullName>
        <shortName evidence="8">AHAS</shortName>
        <shortName evidence="8">ALS</shortName>
        <ecNumber evidence="8">2.2.1.6</ecNumber>
    </recommendedName>
    <alternativeName>
        <fullName evidence="8">Acetohydroxy-acid synthase small subunit</fullName>
    </alternativeName>
</protein>
<dbReference type="InterPro" id="IPR045865">
    <property type="entry name" value="ACT-like_dom_sf"/>
</dbReference>
<comment type="pathway">
    <text evidence="2 8">Amino-acid biosynthesis; L-valine biosynthesis; L-valine from pyruvate: step 1/4.</text>
</comment>
<dbReference type="AlphaFoldDB" id="A0A1M7KNZ4"/>
<evidence type="ECO:0000256" key="6">
    <source>
        <dbReference type="ARBA" id="ARBA00023304"/>
    </source>
</evidence>
<reference evidence="11" key="1">
    <citation type="submission" date="2016-11" db="EMBL/GenBank/DDBJ databases">
        <authorList>
            <person name="Varghese N."/>
            <person name="Submissions S."/>
        </authorList>
    </citation>
    <scope>NUCLEOTIDE SEQUENCE [LARGE SCALE GENOMIC DNA]</scope>
    <source>
        <strain evidence="11">DSM 18802</strain>
    </source>
</reference>
<proteinExistence type="inferred from homology"/>
<evidence type="ECO:0000256" key="3">
    <source>
        <dbReference type="ARBA" id="ARBA00006341"/>
    </source>
</evidence>
<dbReference type="CDD" id="cd04878">
    <property type="entry name" value="ACT_AHAS"/>
    <property type="match status" value="1"/>
</dbReference>
<evidence type="ECO:0000256" key="7">
    <source>
        <dbReference type="ARBA" id="ARBA00048670"/>
    </source>
</evidence>
<dbReference type="GO" id="GO:0009099">
    <property type="term" value="P:L-valine biosynthetic process"/>
    <property type="evidence" value="ECO:0007669"/>
    <property type="project" value="UniProtKB-UniRule"/>
</dbReference>
<comment type="pathway">
    <text evidence="1 8">Amino-acid biosynthesis; L-isoleucine biosynthesis; L-isoleucine from 2-oxobutanoate: step 1/4.</text>
</comment>
<dbReference type="RefSeq" id="WP_073257300.1">
    <property type="nucleotide sequence ID" value="NZ_FRCR01000009.1"/>
</dbReference>
<dbReference type="PANTHER" id="PTHR30239">
    <property type="entry name" value="ACETOLACTATE SYNTHASE SMALL SUBUNIT"/>
    <property type="match status" value="1"/>
</dbReference>
<dbReference type="SUPFAM" id="SSF55021">
    <property type="entry name" value="ACT-like"/>
    <property type="match status" value="2"/>
</dbReference>
<keyword evidence="8" id="KW-0808">Transferase</keyword>
<dbReference type="InterPro" id="IPR019455">
    <property type="entry name" value="Acetolactate_synth_ssu_C"/>
</dbReference>
<dbReference type="InterPro" id="IPR054480">
    <property type="entry name" value="AHAS_small-like_ACT"/>
</dbReference>
<dbReference type="EC" id="2.2.1.6" evidence="8"/>
<dbReference type="OrthoDB" id="9787365at2"/>